<dbReference type="GO" id="GO:0006508">
    <property type="term" value="P:proteolysis"/>
    <property type="evidence" value="ECO:0007669"/>
    <property type="project" value="UniProtKB-KW"/>
</dbReference>
<gene>
    <name evidence="1" type="ORF">RMSM_04624</name>
</gene>
<protein>
    <submittedName>
        <fullName evidence="1">Hydrogenase maturation protease</fullName>
    </submittedName>
</protein>
<comment type="caution">
    <text evidence="1">The sequence shown here is derived from an EMBL/GenBank/DDBJ whole genome shotgun (WGS) entry which is preliminary data.</text>
</comment>
<dbReference type="EMBL" id="ANOG01000664">
    <property type="protein sequence ID" value="EMI18449.1"/>
    <property type="molecule type" value="Genomic_DNA"/>
</dbReference>
<dbReference type="AlphaFoldDB" id="M5RWW9"/>
<reference evidence="1 2" key="1">
    <citation type="journal article" date="2013" name="Mar. Genomics">
        <title>Expression of sulfatases in Rhodopirellula baltica and the diversity of sulfatases in the genus Rhodopirellula.</title>
        <authorList>
            <person name="Wegner C.E."/>
            <person name="Richter-Heitmann T."/>
            <person name="Klindworth A."/>
            <person name="Klockow C."/>
            <person name="Richter M."/>
            <person name="Achstetter T."/>
            <person name="Glockner F.O."/>
            <person name="Harder J."/>
        </authorList>
    </citation>
    <scope>NUCLEOTIDE SEQUENCE [LARGE SCALE GENOMIC DNA]</scope>
    <source>
        <strain evidence="1 2">SM1</strain>
    </source>
</reference>
<sequence length="151" mass="16538">MNDVVLGLGSCNGDDQFGWKVIEELLHSSVNASLHKIRHPIDLLSWLDANVCVHLVDAVVGLPHDGSLIRLEMTNPVHRSQIQSIPCTGTHDVDLSEVLMLAESLGKPTDQVVLWLGRAESIEPMTSLSPGARQSVQQCIDQLTQQLGWSQ</sequence>
<dbReference type="Gene3D" id="3.40.50.1450">
    <property type="entry name" value="HybD-like"/>
    <property type="match status" value="1"/>
</dbReference>
<dbReference type="InterPro" id="IPR023430">
    <property type="entry name" value="Pept_HybD-like_dom_sf"/>
</dbReference>
<accession>M5RWW9</accession>
<dbReference type="RefSeq" id="WP_008701055.1">
    <property type="nucleotide sequence ID" value="NZ_ANOG01000664.1"/>
</dbReference>
<keyword evidence="1" id="KW-0645">Protease</keyword>
<dbReference type="OrthoDB" id="9808862at2"/>
<organism evidence="1 2">
    <name type="scientific">Rhodopirellula maiorica SM1</name>
    <dbReference type="NCBI Taxonomy" id="1265738"/>
    <lineage>
        <taxon>Bacteria</taxon>
        <taxon>Pseudomonadati</taxon>
        <taxon>Planctomycetota</taxon>
        <taxon>Planctomycetia</taxon>
        <taxon>Pirellulales</taxon>
        <taxon>Pirellulaceae</taxon>
        <taxon>Novipirellula</taxon>
    </lineage>
</organism>
<dbReference type="SUPFAM" id="SSF53163">
    <property type="entry name" value="HybD-like"/>
    <property type="match status" value="1"/>
</dbReference>
<keyword evidence="2" id="KW-1185">Reference proteome</keyword>
<proteinExistence type="predicted"/>
<evidence type="ECO:0000313" key="2">
    <source>
        <dbReference type="Proteomes" id="UP000011991"/>
    </source>
</evidence>
<dbReference type="Proteomes" id="UP000011991">
    <property type="component" value="Unassembled WGS sequence"/>
</dbReference>
<dbReference type="PATRIC" id="fig|1265738.3.peg.4646"/>
<dbReference type="GO" id="GO:0008233">
    <property type="term" value="F:peptidase activity"/>
    <property type="evidence" value="ECO:0007669"/>
    <property type="project" value="UniProtKB-KW"/>
</dbReference>
<dbReference type="MEROPS" id="A31.005"/>
<name>M5RWW9_9BACT</name>
<keyword evidence="1" id="KW-0378">Hydrolase</keyword>
<dbReference type="CDD" id="cd00518">
    <property type="entry name" value="H2MP"/>
    <property type="match status" value="1"/>
</dbReference>
<evidence type="ECO:0000313" key="1">
    <source>
        <dbReference type="EMBL" id="EMI18449.1"/>
    </source>
</evidence>